<reference evidence="1" key="1">
    <citation type="submission" date="2023-05" db="EMBL/GenBank/DDBJ databases">
        <title>Complete genome sequence of Agrobacterium larrymoorei CFBP5477.</title>
        <authorList>
            <person name="Yen H.-C."/>
            <person name="Chou L."/>
            <person name="Lin Y.-C."/>
            <person name="Lai E.-M."/>
            <person name="Kuo C.-H."/>
        </authorList>
    </citation>
    <scope>NUCLEOTIDE SEQUENCE</scope>
    <source>
        <strain evidence="1">CFBP5477</strain>
    </source>
</reference>
<dbReference type="Proteomes" id="UP000298664">
    <property type="component" value="Chromosome Linear"/>
</dbReference>
<name>A0AAF0KEQ4_9HYPH</name>
<evidence type="ECO:0000313" key="1">
    <source>
        <dbReference type="EMBL" id="WHA42625.1"/>
    </source>
</evidence>
<sequence length="50" mass="5936">MSNYAEQRALLARIVRAKEETRNHSIIIERQIEKRAGPMTFKLYKAYIRA</sequence>
<dbReference type="AlphaFoldDB" id="A0AAF0KEQ4"/>
<dbReference type="EMBL" id="CP124734">
    <property type="protein sequence ID" value="WHA42625.1"/>
    <property type="molecule type" value="Genomic_DNA"/>
</dbReference>
<protein>
    <submittedName>
        <fullName evidence="1">Uncharacterized protein</fullName>
    </submittedName>
</protein>
<evidence type="ECO:0000313" key="2">
    <source>
        <dbReference type="Proteomes" id="UP000298664"/>
    </source>
</evidence>
<accession>A0AAF0KEQ4</accession>
<gene>
    <name evidence="1" type="ORF">CFBP5477_015195</name>
</gene>
<proteinExistence type="predicted"/>
<dbReference type="RefSeq" id="WP_170980326.1">
    <property type="nucleotide sequence ID" value="NZ_CP124734.1"/>
</dbReference>
<organism evidence="1 2">
    <name type="scientific">Agrobacterium larrymoorei</name>
    <dbReference type="NCBI Taxonomy" id="160699"/>
    <lineage>
        <taxon>Bacteria</taxon>
        <taxon>Pseudomonadati</taxon>
        <taxon>Pseudomonadota</taxon>
        <taxon>Alphaproteobacteria</taxon>
        <taxon>Hyphomicrobiales</taxon>
        <taxon>Rhizobiaceae</taxon>
        <taxon>Rhizobium/Agrobacterium group</taxon>
        <taxon>Agrobacterium</taxon>
    </lineage>
</organism>